<dbReference type="OrthoDB" id="5242879at2"/>
<dbReference type="AlphaFoldDB" id="A0A1W2F0Q6"/>
<evidence type="ECO:0000256" key="2">
    <source>
        <dbReference type="SAM" id="MobiDB-lite"/>
    </source>
</evidence>
<dbReference type="GO" id="GO:0016787">
    <property type="term" value="F:hydrolase activity"/>
    <property type="evidence" value="ECO:0007669"/>
    <property type="project" value="UniProtKB-KW"/>
</dbReference>
<keyword evidence="3" id="KW-0812">Transmembrane</keyword>
<reference evidence="4 5" key="1">
    <citation type="submission" date="2017-04" db="EMBL/GenBank/DDBJ databases">
        <authorList>
            <person name="Afonso C.L."/>
            <person name="Miller P.J."/>
            <person name="Scott M.A."/>
            <person name="Spackman E."/>
            <person name="Goraichik I."/>
            <person name="Dimitrov K.M."/>
            <person name="Suarez D.L."/>
            <person name="Swayne D.E."/>
        </authorList>
    </citation>
    <scope>NUCLEOTIDE SEQUENCE [LARGE SCALE GENOMIC DNA]</scope>
    <source>
        <strain evidence="4 5">DSM 43828</strain>
    </source>
</reference>
<dbReference type="RefSeq" id="WP_084429593.1">
    <property type="nucleotide sequence ID" value="NZ_FWXV01000004.1"/>
</dbReference>
<keyword evidence="5" id="KW-1185">Reference proteome</keyword>
<evidence type="ECO:0000313" key="4">
    <source>
        <dbReference type="EMBL" id="SMD15036.1"/>
    </source>
</evidence>
<feature type="region of interest" description="Disordered" evidence="2">
    <location>
        <begin position="84"/>
        <end position="103"/>
    </location>
</feature>
<accession>A0A1W2F0Q6</accession>
<sequence>MTKSRVFTQALLVLSVLALGFAGYLLVLSPIQQDRSQTVLYAQARQTLAEISMPTGGKIDPGTPVALLEIPGLQLSQVVVEGTAGSQLAEGPGHRRTSPLPGQPGTSVLLGRAQTFGAPFKEIGKLQPGDEVTATTGQGKFTYRVDSVRREGDPIPPALARGGSRMVLVSAEGGDLTGPERTLFVDTTLIGEASAAPGGRPRTQLPEEEALSRDTGVLIELVLWLQVLVLAVGFFAWARIRWGRWETWLVGVPIVVAATWQVYHAGAVALLPNLV</sequence>
<dbReference type="InterPro" id="IPR023365">
    <property type="entry name" value="Sortase_dom-sf"/>
</dbReference>
<evidence type="ECO:0000313" key="5">
    <source>
        <dbReference type="Proteomes" id="UP000192674"/>
    </source>
</evidence>
<gene>
    <name evidence="4" type="ORF">SAMN05661093_05196</name>
</gene>
<dbReference type="Gene3D" id="2.40.260.10">
    <property type="entry name" value="Sortase"/>
    <property type="match status" value="1"/>
</dbReference>
<dbReference type="Pfam" id="PF04203">
    <property type="entry name" value="Sortase"/>
    <property type="match status" value="1"/>
</dbReference>
<dbReference type="InterPro" id="IPR005754">
    <property type="entry name" value="Sortase"/>
</dbReference>
<name>A0A1W2F0Q6_KIBAR</name>
<feature type="transmembrane region" description="Helical" evidence="3">
    <location>
        <begin position="247"/>
        <end position="271"/>
    </location>
</feature>
<dbReference type="SUPFAM" id="SSF63817">
    <property type="entry name" value="Sortase"/>
    <property type="match status" value="1"/>
</dbReference>
<keyword evidence="1" id="KW-0378">Hydrolase</keyword>
<dbReference type="EMBL" id="FWXV01000004">
    <property type="protein sequence ID" value="SMD15036.1"/>
    <property type="molecule type" value="Genomic_DNA"/>
</dbReference>
<evidence type="ECO:0000256" key="1">
    <source>
        <dbReference type="ARBA" id="ARBA00022801"/>
    </source>
</evidence>
<evidence type="ECO:0000256" key="3">
    <source>
        <dbReference type="SAM" id="Phobius"/>
    </source>
</evidence>
<feature type="transmembrane region" description="Helical" evidence="3">
    <location>
        <begin position="221"/>
        <end position="240"/>
    </location>
</feature>
<proteinExistence type="predicted"/>
<keyword evidence="3" id="KW-0472">Membrane</keyword>
<dbReference type="Proteomes" id="UP000192674">
    <property type="component" value="Unassembled WGS sequence"/>
</dbReference>
<organism evidence="4 5">
    <name type="scientific">Kibdelosporangium aridum</name>
    <dbReference type="NCBI Taxonomy" id="2030"/>
    <lineage>
        <taxon>Bacteria</taxon>
        <taxon>Bacillati</taxon>
        <taxon>Actinomycetota</taxon>
        <taxon>Actinomycetes</taxon>
        <taxon>Pseudonocardiales</taxon>
        <taxon>Pseudonocardiaceae</taxon>
        <taxon>Kibdelosporangium</taxon>
    </lineage>
</organism>
<protein>
    <submittedName>
        <fullName evidence="4">LPXTG-site transpeptidase (Sortase) family protein</fullName>
    </submittedName>
</protein>
<keyword evidence="3" id="KW-1133">Transmembrane helix</keyword>